<reference evidence="3" key="1">
    <citation type="submission" date="2020-12" db="EMBL/GenBank/DDBJ databases">
        <title>Metabolic potential, ecology and presence of endohyphal bacteria is reflected in genomic diversity of Mucoromycotina.</title>
        <authorList>
            <person name="Muszewska A."/>
            <person name="Okrasinska A."/>
            <person name="Steczkiewicz K."/>
            <person name="Drgas O."/>
            <person name="Orlowska M."/>
            <person name="Perlinska-Lenart U."/>
            <person name="Aleksandrzak-Piekarczyk T."/>
            <person name="Szatraj K."/>
            <person name="Zielenkiewicz U."/>
            <person name="Pilsyk S."/>
            <person name="Malc E."/>
            <person name="Mieczkowski P."/>
            <person name="Kruszewska J.S."/>
            <person name="Biernat P."/>
            <person name="Pawlowska J."/>
        </authorList>
    </citation>
    <scope>NUCLEOTIDE SEQUENCE</scope>
    <source>
        <strain evidence="3">WA0000051536</strain>
    </source>
</reference>
<dbReference type="EMBL" id="JAEPRA010000014">
    <property type="protein sequence ID" value="KAG2175823.1"/>
    <property type="molecule type" value="Genomic_DNA"/>
</dbReference>
<feature type="region of interest" description="Disordered" evidence="1">
    <location>
        <begin position="69"/>
        <end position="92"/>
    </location>
</feature>
<protein>
    <submittedName>
        <fullName evidence="3">Uncharacterized protein</fullName>
    </submittedName>
</protein>
<dbReference type="Proteomes" id="UP000612746">
    <property type="component" value="Unassembled WGS sequence"/>
</dbReference>
<dbReference type="AlphaFoldDB" id="A0A8H7UDE3"/>
<name>A0A8H7UDE3_9FUNG</name>
<sequence length="373" mass="41448">MDDIDQRSEPDNLVMDNAVAIEEADALPQLKRFGEIDEPVTPLDENSYVFDLEQSSLTSKSLGGSAVFVDGYNDEDNEQKPLDPSAFGDNIEDDTSDVESIDTEENNTPPIATLTNEDQTLGEEEMTDLQVDIDDETAKAQNNTTQLVGSLMDKLRVSEVFNAAKAKGADDQNRPNFEFSRHISGDQLQNILKSVNTKELMESSDSESVRETLMHIQQAALEEVQEQEDQKGVVDEMLEAIATSSGVSELAGAISEQLRSQDVIEEAAERQPMDLESESSVFSDDELRPESLKEPEEPIIHVDLSACTSRQSSRFNSGNEELVNVDDNTADILPFEMANAILDYDEYWREYGLQFIFMLCVALLALTINILGR</sequence>
<gene>
    <name evidence="3" type="ORF">INT44_000301</name>
</gene>
<evidence type="ECO:0000313" key="4">
    <source>
        <dbReference type="Proteomes" id="UP000612746"/>
    </source>
</evidence>
<keyword evidence="2" id="KW-1133">Transmembrane helix</keyword>
<feature type="transmembrane region" description="Helical" evidence="2">
    <location>
        <begin position="351"/>
        <end position="371"/>
    </location>
</feature>
<evidence type="ECO:0000256" key="1">
    <source>
        <dbReference type="SAM" id="MobiDB-lite"/>
    </source>
</evidence>
<dbReference type="OrthoDB" id="2283974at2759"/>
<proteinExistence type="predicted"/>
<evidence type="ECO:0000313" key="3">
    <source>
        <dbReference type="EMBL" id="KAG2175823.1"/>
    </source>
</evidence>
<keyword evidence="2" id="KW-0472">Membrane</keyword>
<comment type="caution">
    <text evidence="3">The sequence shown here is derived from an EMBL/GenBank/DDBJ whole genome shotgun (WGS) entry which is preliminary data.</text>
</comment>
<accession>A0A8H7UDE3</accession>
<keyword evidence="4" id="KW-1185">Reference proteome</keyword>
<organism evidence="3 4">
    <name type="scientific">Umbelopsis vinacea</name>
    <dbReference type="NCBI Taxonomy" id="44442"/>
    <lineage>
        <taxon>Eukaryota</taxon>
        <taxon>Fungi</taxon>
        <taxon>Fungi incertae sedis</taxon>
        <taxon>Mucoromycota</taxon>
        <taxon>Mucoromycotina</taxon>
        <taxon>Umbelopsidomycetes</taxon>
        <taxon>Umbelopsidales</taxon>
        <taxon>Umbelopsidaceae</taxon>
        <taxon>Umbelopsis</taxon>
    </lineage>
</organism>
<keyword evidence="2" id="KW-0812">Transmembrane</keyword>
<evidence type="ECO:0000256" key="2">
    <source>
        <dbReference type="SAM" id="Phobius"/>
    </source>
</evidence>